<dbReference type="CDD" id="cd00882">
    <property type="entry name" value="Ras_like_GTPase"/>
    <property type="match status" value="1"/>
</dbReference>
<dbReference type="OrthoDB" id="9255830at2"/>
<keyword evidence="2" id="KW-1185">Reference proteome</keyword>
<proteinExistence type="predicted"/>
<comment type="caution">
    <text evidence="1">The sequence shown here is derived from an EMBL/GenBank/DDBJ whole genome shotgun (WGS) entry which is preliminary data.</text>
</comment>
<evidence type="ECO:0000313" key="2">
    <source>
        <dbReference type="Proteomes" id="UP000430670"/>
    </source>
</evidence>
<dbReference type="GO" id="GO:0016020">
    <property type="term" value="C:membrane"/>
    <property type="evidence" value="ECO:0007669"/>
    <property type="project" value="InterPro"/>
</dbReference>
<dbReference type="PANTHER" id="PTHR32341">
    <property type="entry name" value="INTERFERON-INDUCIBLE GTPASE"/>
    <property type="match status" value="1"/>
</dbReference>
<reference evidence="1 2" key="1">
    <citation type="submission" date="2019-11" db="EMBL/GenBank/DDBJ databases">
        <title>Whole-genome sequence of a the green, strictly anaerobic photosynthetic bacterium Heliobacillus mobilis DSM 6151.</title>
        <authorList>
            <person name="Kyndt J.A."/>
            <person name="Meyer T.E."/>
        </authorList>
    </citation>
    <scope>NUCLEOTIDE SEQUENCE [LARGE SCALE GENOMIC DNA]</scope>
    <source>
        <strain evidence="1 2">DSM 6151</strain>
    </source>
</reference>
<gene>
    <name evidence="1" type="ORF">GJ688_17895</name>
</gene>
<accession>A0A6I3SRX9</accession>
<dbReference type="SUPFAM" id="SSF52540">
    <property type="entry name" value="P-loop containing nucleoside triphosphate hydrolases"/>
    <property type="match status" value="1"/>
</dbReference>
<organism evidence="1 2">
    <name type="scientific">Heliobacterium mobile</name>
    <name type="common">Heliobacillus mobilis</name>
    <dbReference type="NCBI Taxonomy" id="28064"/>
    <lineage>
        <taxon>Bacteria</taxon>
        <taxon>Bacillati</taxon>
        <taxon>Bacillota</taxon>
        <taxon>Clostridia</taxon>
        <taxon>Eubacteriales</taxon>
        <taxon>Heliobacteriaceae</taxon>
        <taxon>Heliobacterium</taxon>
    </lineage>
</organism>
<protein>
    <recommendedName>
        <fullName evidence="3">IRG-type G domain-containing protein</fullName>
    </recommendedName>
</protein>
<dbReference type="Pfam" id="PF05049">
    <property type="entry name" value="IIGP"/>
    <property type="match status" value="1"/>
</dbReference>
<sequence>MSITVEAQKILEHLIMEDEKNPVKVALFGQPGAGKSSIVNKLVGKKVAKVSPRTDTTQSSSDYQMEDKQEFASNSMLIVDLPGYGTSKFPKEGYYDNFALDEIDLFLCVFSGKFHSSDTELFNLLKAKGKQCIFIRNKSDDIWDDDENIDKLYQTIIDDLRSQIKSNEQVIFTSCRNGNGFEELNEAIYRSLDITKKEKWVRSAKAYSIAFLEEKKKACEKLVILFSGLSAVNGINPIPGADVAVNVAIILKMFSKIKEYFGLDDRALDNIVKTVPFILQAANNVINYAQKQGVILLLQKYIGQYVVQDFAKYIPLVGQAAAASSGFALSYSSGKFYLNECYDVAKAILENELVRSKK</sequence>
<dbReference type="RefSeq" id="WP_155477888.1">
    <property type="nucleotide sequence ID" value="NZ_WNKU01000036.1"/>
</dbReference>
<name>A0A6I3SRX9_HELMO</name>
<dbReference type="InterPro" id="IPR051515">
    <property type="entry name" value="IRG"/>
</dbReference>
<dbReference type="AlphaFoldDB" id="A0A6I3SRX9"/>
<dbReference type="InterPro" id="IPR007743">
    <property type="entry name" value="Immunity-related_GTPase-like"/>
</dbReference>
<dbReference type="GO" id="GO:0005525">
    <property type="term" value="F:GTP binding"/>
    <property type="evidence" value="ECO:0007669"/>
    <property type="project" value="InterPro"/>
</dbReference>
<dbReference type="PANTHER" id="PTHR32341:SF10">
    <property type="entry name" value="INTERFERON-INDUCIBLE GTPASE 5"/>
    <property type="match status" value="1"/>
</dbReference>
<dbReference type="Proteomes" id="UP000430670">
    <property type="component" value="Unassembled WGS sequence"/>
</dbReference>
<evidence type="ECO:0000313" key="1">
    <source>
        <dbReference type="EMBL" id="MTV50807.1"/>
    </source>
</evidence>
<dbReference type="Gene3D" id="3.40.50.300">
    <property type="entry name" value="P-loop containing nucleotide triphosphate hydrolases"/>
    <property type="match status" value="1"/>
</dbReference>
<evidence type="ECO:0008006" key="3">
    <source>
        <dbReference type="Google" id="ProtNLM"/>
    </source>
</evidence>
<dbReference type="EMBL" id="WNKU01000036">
    <property type="protein sequence ID" value="MTV50807.1"/>
    <property type="molecule type" value="Genomic_DNA"/>
</dbReference>
<dbReference type="InterPro" id="IPR027417">
    <property type="entry name" value="P-loop_NTPase"/>
</dbReference>